<dbReference type="GO" id="GO:0004061">
    <property type="term" value="F:arylformamidase activity"/>
    <property type="evidence" value="ECO:0007669"/>
    <property type="project" value="UniProtKB-UniRule"/>
</dbReference>
<dbReference type="EC" id="3.5.1.9" evidence="9"/>
<evidence type="ECO:0000256" key="8">
    <source>
        <dbReference type="ARBA" id="ARBA00060547"/>
    </source>
</evidence>
<name>A0A511R0G4_9DEIN</name>
<evidence type="ECO:0000256" key="7">
    <source>
        <dbReference type="ARBA" id="ARBA00048496"/>
    </source>
</evidence>
<dbReference type="GO" id="GO:0008270">
    <property type="term" value="F:zinc ion binding"/>
    <property type="evidence" value="ECO:0007669"/>
    <property type="project" value="UniProtKB-UniRule"/>
</dbReference>
<evidence type="ECO:0000256" key="9">
    <source>
        <dbReference type="HAMAP-Rule" id="MF_01969"/>
    </source>
</evidence>
<dbReference type="Pfam" id="PF04199">
    <property type="entry name" value="Cyclase"/>
    <property type="match status" value="1"/>
</dbReference>
<feature type="binding site" evidence="9">
    <location>
        <position position="18"/>
    </location>
    <ligand>
        <name>substrate</name>
    </ligand>
</feature>
<dbReference type="PANTHER" id="PTHR31118:SF32">
    <property type="entry name" value="KYNURENINE FORMAMIDASE"/>
    <property type="match status" value="1"/>
</dbReference>
<feature type="binding site" evidence="9">
    <location>
        <position position="169"/>
    </location>
    <ligand>
        <name>Zn(2+)</name>
        <dbReference type="ChEBI" id="CHEBI:29105"/>
        <label>1</label>
    </ligand>
</feature>
<dbReference type="SUPFAM" id="SSF102198">
    <property type="entry name" value="Putative cyclase"/>
    <property type="match status" value="1"/>
</dbReference>
<dbReference type="PANTHER" id="PTHR31118">
    <property type="entry name" value="CYCLASE-LIKE PROTEIN 2"/>
    <property type="match status" value="1"/>
</dbReference>
<dbReference type="UniPathway" id="UPA00333">
    <property type="reaction ID" value="UER00454"/>
</dbReference>
<dbReference type="AlphaFoldDB" id="A0A511R0G4"/>
<comment type="caution">
    <text evidence="10">The sequence shown here is derived from an EMBL/GenBank/DDBJ whole genome shotgun (WGS) entry which is preliminary data.</text>
</comment>
<sequence length="203" mass="21911">MIGLIDITRRIYPGVPVWPGDTAYRYELTAQIAQGDSVNVGKITTTTHLGTHLDAPWHYVEAGGRLESVPLSALVGPCRVVDARGQQALSVAFLQTVELTERTLFYTGQPNDWAAFPQQFTHVEPEAATYLASRGVRLYGTDCPSVDPLTSKDLPAHKAFARAGVFILEGLALDGVAVGAYELIALPLRLEGTDAAPVRAILR</sequence>
<keyword evidence="6 9" id="KW-0823">Tryptophan catabolism</keyword>
<evidence type="ECO:0000256" key="2">
    <source>
        <dbReference type="ARBA" id="ARBA00011738"/>
    </source>
</evidence>
<dbReference type="HAMAP" id="MF_01969">
    <property type="entry name" value="KynB"/>
    <property type="match status" value="1"/>
</dbReference>
<accession>A0A511R0G4</accession>
<comment type="function">
    <text evidence="1 9">Catalyzes the hydrolysis of N-formyl-L-kynurenine to L-kynurenine, the second step in the kynurenine pathway of tryptophan degradation.</text>
</comment>
<organism evidence="10 11">
    <name type="scientific">Meiothermus hypogaeus NBRC 106114</name>
    <dbReference type="NCBI Taxonomy" id="1227553"/>
    <lineage>
        <taxon>Bacteria</taxon>
        <taxon>Thermotogati</taxon>
        <taxon>Deinococcota</taxon>
        <taxon>Deinococci</taxon>
        <taxon>Thermales</taxon>
        <taxon>Thermaceae</taxon>
        <taxon>Meiothermus</taxon>
    </lineage>
</organism>
<proteinExistence type="inferred from homology"/>
<evidence type="ECO:0000313" key="10">
    <source>
        <dbReference type="EMBL" id="GEM82797.1"/>
    </source>
</evidence>
<comment type="similarity">
    <text evidence="9">Belongs to the Cyclase 1 superfamily. KynB family.</text>
</comment>
<feature type="active site" description="Proton donor/acceptor" evidence="9">
    <location>
        <position position="58"/>
    </location>
</feature>
<keyword evidence="4 9" id="KW-0378">Hydrolase</keyword>
<dbReference type="InterPro" id="IPR037175">
    <property type="entry name" value="KFase_sf"/>
</dbReference>
<gene>
    <name evidence="9 10" type="primary">kynB</name>
    <name evidence="10" type="ORF">MHY01S_09630</name>
</gene>
<evidence type="ECO:0000256" key="1">
    <source>
        <dbReference type="ARBA" id="ARBA00002204"/>
    </source>
</evidence>
<dbReference type="Proteomes" id="UP000321197">
    <property type="component" value="Unassembled WGS sequence"/>
</dbReference>
<feature type="binding site" evidence="9">
    <location>
        <position position="52"/>
    </location>
    <ligand>
        <name>Zn(2+)</name>
        <dbReference type="ChEBI" id="CHEBI:29105"/>
        <label>1</label>
    </ligand>
</feature>
<dbReference type="InterPro" id="IPR007325">
    <property type="entry name" value="KFase/CYL"/>
</dbReference>
<evidence type="ECO:0000256" key="6">
    <source>
        <dbReference type="ARBA" id="ARBA00023079"/>
    </source>
</evidence>
<dbReference type="InterPro" id="IPR017484">
    <property type="entry name" value="Kynurenine_formamidase_bac"/>
</dbReference>
<comment type="subunit">
    <text evidence="2 9">Homodimer.</text>
</comment>
<comment type="pathway">
    <text evidence="8 9">Amino-acid degradation; L-tryptophan degradation via kynurenine pathway; L-kynurenine from L-tryptophan: step 2/2.</text>
</comment>
<evidence type="ECO:0000256" key="4">
    <source>
        <dbReference type="ARBA" id="ARBA00022801"/>
    </source>
</evidence>
<dbReference type="RefSeq" id="WP_240637063.1">
    <property type="nucleotide sequence ID" value="NZ_BJXL01000021.1"/>
</dbReference>
<feature type="binding site" evidence="9">
    <location>
        <position position="54"/>
    </location>
    <ligand>
        <name>Zn(2+)</name>
        <dbReference type="ChEBI" id="CHEBI:29105"/>
        <label>1</label>
    </ligand>
</feature>
<comment type="catalytic activity">
    <reaction evidence="7 9">
        <text>N-formyl-L-kynurenine + H2O = L-kynurenine + formate + H(+)</text>
        <dbReference type="Rhea" id="RHEA:13009"/>
        <dbReference type="ChEBI" id="CHEBI:15377"/>
        <dbReference type="ChEBI" id="CHEBI:15378"/>
        <dbReference type="ChEBI" id="CHEBI:15740"/>
        <dbReference type="ChEBI" id="CHEBI:57959"/>
        <dbReference type="ChEBI" id="CHEBI:58629"/>
        <dbReference type="EC" id="3.5.1.9"/>
    </reaction>
</comment>
<dbReference type="FunFam" id="3.50.30.50:FF:000001">
    <property type="entry name" value="Kynurenine formamidase"/>
    <property type="match status" value="1"/>
</dbReference>
<dbReference type="GO" id="GO:0019441">
    <property type="term" value="P:L-tryptophan catabolic process to kynurenine"/>
    <property type="evidence" value="ECO:0007669"/>
    <property type="project" value="UniProtKB-UniRule"/>
</dbReference>
<keyword evidence="5 9" id="KW-0862">Zinc</keyword>
<feature type="binding site" evidence="9">
    <location>
        <position position="48"/>
    </location>
    <ligand>
        <name>Zn(2+)</name>
        <dbReference type="ChEBI" id="CHEBI:29105"/>
        <label>1</label>
    </ligand>
</feature>
<evidence type="ECO:0000256" key="3">
    <source>
        <dbReference type="ARBA" id="ARBA00022723"/>
    </source>
</evidence>
<protein>
    <recommendedName>
        <fullName evidence="9">Kynurenine formamidase</fullName>
        <shortName evidence="9">KFA</shortName>
        <shortName evidence="9">KFase</shortName>
        <ecNumber evidence="9">3.5.1.9</ecNumber>
    </recommendedName>
    <alternativeName>
        <fullName evidence="9">Arylformamidase</fullName>
    </alternativeName>
    <alternativeName>
        <fullName evidence="9">N-formylkynurenine formamidase</fullName>
        <shortName evidence="9">FKF</shortName>
    </alternativeName>
</protein>
<feature type="binding site" evidence="9">
    <location>
        <position position="54"/>
    </location>
    <ligand>
        <name>Zn(2+)</name>
        <dbReference type="ChEBI" id="CHEBI:29105"/>
        <label>2</label>
    </ligand>
</feature>
<comment type="cofactor">
    <cofactor evidence="9">
        <name>Zn(2+)</name>
        <dbReference type="ChEBI" id="CHEBI:29105"/>
    </cofactor>
    <text evidence="9">Binds 2 zinc ions per subunit.</text>
</comment>
<dbReference type="GO" id="GO:0004328">
    <property type="term" value="F:formamidase activity"/>
    <property type="evidence" value="ECO:0007669"/>
    <property type="project" value="InterPro"/>
</dbReference>
<feature type="binding site" evidence="9">
    <location>
        <position position="169"/>
    </location>
    <ligand>
        <name>Zn(2+)</name>
        <dbReference type="ChEBI" id="CHEBI:29105"/>
        <label>2</label>
    </ligand>
</feature>
<feature type="binding site" evidence="9">
    <location>
        <position position="157"/>
    </location>
    <ligand>
        <name>Zn(2+)</name>
        <dbReference type="ChEBI" id="CHEBI:29105"/>
        <label>2</label>
    </ligand>
</feature>
<dbReference type="EMBL" id="BJXL01000021">
    <property type="protein sequence ID" value="GEM82797.1"/>
    <property type="molecule type" value="Genomic_DNA"/>
</dbReference>
<evidence type="ECO:0000256" key="5">
    <source>
        <dbReference type="ARBA" id="ARBA00022833"/>
    </source>
</evidence>
<keyword evidence="3 9" id="KW-0479">Metal-binding</keyword>
<dbReference type="Gene3D" id="3.50.30.50">
    <property type="entry name" value="Putative cyclase"/>
    <property type="match status" value="1"/>
</dbReference>
<evidence type="ECO:0000313" key="11">
    <source>
        <dbReference type="Proteomes" id="UP000321197"/>
    </source>
</evidence>
<reference evidence="10 11" key="1">
    <citation type="submission" date="2019-07" db="EMBL/GenBank/DDBJ databases">
        <title>Whole genome shotgun sequence of Meiothermus hypogaeus NBRC 106114.</title>
        <authorList>
            <person name="Hosoyama A."/>
            <person name="Uohara A."/>
            <person name="Ohji S."/>
            <person name="Ichikawa N."/>
        </authorList>
    </citation>
    <scope>NUCLEOTIDE SEQUENCE [LARGE SCALE GENOMIC DNA]</scope>
    <source>
        <strain evidence="10 11">NBRC 106114</strain>
    </source>
</reference>